<dbReference type="InterPro" id="IPR044946">
    <property type="entry name" value="Restrct_endonuc_typeI_TRD_sf"/>
</dbReference>
<evidence type="ECO:0000313" key="4">
    <source>
        <dbReference type="EMBL" id="QOY51819.1"/>
    </source>
</evidence>
<dbReference type="SUPFAM" id="SSF116734">
    <property type="entry name" value="DNA methylase specificity domain"/>
    <property type="match status" value="2"/>
</dbReference>
<organism evidence="4 5">
    <name type="scientific">Candidatus Sulfurimonas baltica</name>
    <dbReference type="NCBI Taxonomy" id="2740404"/>
    <lineage>
        <taxon>Bacteria</taxon>
        <taxon>Pseudomonadati</taxon>
        <taxon>Campylobacterota</taxon>
        <taxon>Epsilonproteobacteria</taxon>
        <taxon>Campylobacterales</taxon>
        <taxon>Sulfurimonadaceae</taxon>
        <taxon>Sulfurimonas</taxon>
    </lineage>
</organism>
<accession>A0A7S7LUN9</accession>
<evidence type="ECO:0008006" key="6">
    <source>
        <dbReference type="Google" id="ProtNLM"/>
    </source>
</evidence>
<evidence type="ECO:0000256" key="1">
    <source>
        <dbReference type="ARBA" id="ARBA00022747"/>
    </source>
</evidence>
<evidence type="ECO:0000313" key="5">
    <source>
        <dbReference type="Proteomes" id="UP000593994"/>
    </source>
</evidence>
<keyword evidence="1" id="KW-0680">Restriction system</keyword>
<dbReference type="EMBL" id="CP054492">
    <property type="protein sequence ID" value="QOY51819.1"/>
    <property type="molecule type" value="Genomic_DNA"/>
</dbReference>
<gene>
    <name evidence="4" type="ORF">HUE88_12055</name>
</gene>
<dbReference type="KEGG" id="sbal:HUE88_12055"/>
<reference evidence="4 5" key="1">
    <citation type="submission" date="2020-05" db="EMBL/GenBank/DDBJ databases">
        <title>Sulfurimonas marisnigri, sp. nov., and Sulfurimonas baltica, sp. nov., manganese oxide reducing chemolithoautotrophs of the class Epsilonproteobacteria isolated from the pelagic redoxclines of the Black and Baltic Seas and emended description of the genus Sulfurimonas.</title>
        <authorList>
            <person name="Henkel J.V."/>
            <person name="Laudan C."/>
            <person name="Werner J."/>
            <person name="Neu T."/>
            <person name="Plewe S."/>
            <person name="Sproer C."/>
            <person name="Bunk B."/>
            <person name="Schulz-Vogt H.N."/>
        </authorList>
    </citation>
    <scope>NUCLEOTIDE SEQUENCE [LARGE SCALE GENOMIC DNA]</scope>
    <source>
        <strain evidence="4 5">GD2</strain>
    </source>
</reference>
<feature type="coiled-coil region" evidence="3">
    <location>
        <begin position="94"/>
        <end position="176"/>
    </location>
</feature>
<dbReference type="InterPro" id="IPR051212">
    <property type="entry name" value="Type-I_RE_S_subunit"/>
</dbReference>
<keyword evidence="3" id="KW-0175">Coiled coil</keyword>
<sequence length="304" mass="35091">MILIKQGDLVISGINVSKGAMGIYYLEEDIVATIHYSSYTFDKEKINVGYFKRFLKSVEFIRLLNEQIKGGIKTEIKPKHILPLEINLPDIQTQNEIVEKFENVEIDIDNLNNEVDNQQILLKKLRQLILQEAIEGKLTTSWREQNSNVESASILIEKIKVEKEQLLKDKKIKKQKPISAINEDEVPFNIPDSWQWCKLGDVIYENPKNGYSPKAVDFETETKTLKLGAITYGYFDNTQFKYINEKIDTNSSLWLKKGDILIQRSNSLDYVGMCGIYNGIDNEFIYPDLIMKVTQLSHIKPNSF</sequence>
<dbReference type="GO" id="GO:0009307">
    <property type="term" value="P:DNA restriction-modification system"/>
    <property type="evidence" value="ECO:0007669"/>
    <property type="project" value="UniProtKB-KW"/>
</dbReference>
<proteinExistence type="predicted"/>
<dbReference type="AlphaFoldDB" id="A0A7S7LUN9"/>
<dbReference type="PANTHER" id="PTHR43140:SF1">
    <property type="entry name" value="TYPE I RESTRICTION ENZYME ECOKI SPECIFICITY SUBUNIT"/>
    <property type="match status" value="1"/>
</dbReference>
<protein>
    <recommendedName>
        <fullName evidence="6">Type I restriction modification DNA specificity domain-containing protein</fullName>
    </recommendedName>
</protein>
<dbReference type="PANTHER" id="PTHR43140">
    <property type="entry name" value="TYPE-1 RESTRICTION ENZYME ECOKI SPECIFICITY PROTEIN"/>
    <property type="match status" value="1"/>
</dbReference>
<name>A0A7S7LUN9_9BACT</name>
<keyword evidence="5" id="KW-1185">Reference proteome</keyword>
<dbReference type="GO" id="GO:0003677">
    <property type="term" value="F:DNA binding"/>
    <property type="evidence" value="ECO:0007669"/>
    <property type="project" value="UniProtKB-KW"/>
</dbReference>
<dbReference type="RefSeq" id="WP_194369359.1">
    <property type="nucleotide sequence ID" value="NZ_CP054492.1"/>
</dbReference>
<evidence type="ECO:0000256" key="2">
    <source>
        <dbReference type="ARBA" id="ARBA00023125"/>
    </source>
</evidence>
<dbReference type="Proteomes" id="UP000593994">
    <property type="component" value="Chromosome"/>
</dbReference>
<evidence type="ECO:0000256" key="3">
    <source>
        <dbReference type="SAM" id="Coils"/>
    </source>
</evidence>
<keyword evidence="2" id="KW-0238">DNA-binding</keyword>
<dbReference type="Gene3D" id="3.90.220.20">
    <property type="entry name" value="DNA methylase specificity domains"/>
    <property type="match status" value="2"/>
</dbReference>